<feature type="transmembrane region" description="Helical" evidence="5">
    <location>
        <begin position="83"/>
        <end position="105"/>
    </location>
</feature>
<evidence type="ECO:0000256" key="1">
    <source>
        <dbReference type="ARBA" id="ARBA00022679"/>
    </source>
</evidence>
<dbReference type="InterPro" id="IPR036890">
    <property type="entry name" value="HATPase_C_sf"/>
</dbReference>
<feature type="region of interest" description="Disordered" evidence="4">
    <location>
        <begin position="382"/>
        <end position="405"/>
    </location>
</feature>
<evidence type="ECO:0000256" key="4">
    <source>
        <dbReference type="SAM" id="MobiDB-lite"/>
    </source>
</evidence>
<dbReference type="PANTHER" id="PTHR24421:SF61">
    <property type="entry name" value="OXYGEN SENSOR HISTIDINE KINASE NREB"/>
    <property type="match status" value="1"/>
</dbReference>
<dbReference type="GO" id="GO:0016301">
    <property type="term" value="F:kinase activity"/>
    <property type="evidence" value="ECO:0007669"/>
    <property type="project" value="UniProtKB-KW"/>
</dbReference>
<dbReference type="AlphaFoldDB" id="A0A6L9S589"/>
<proteinExistence type="predicted"/>
<keyword evidence="1" id="KW-0808">Transferase</keyword>
<reference evidence="8 9" key="1">
    <citation type="submission" date="2020-02" db="EMBL/GenBank/DDBJ databases">
        <authorList>
            <person name="Li X.-J."/>
            <person name="Han X.-M."/>
        </authorList>
    </citation>
    <scope>NUCLEOTIDE SEQUENCE [LARGE SCALE GENOMIC DNA]</scope>
    <source>
        <strain evidence="8 9">CCTCC AB 2017055</strain>
    </source>
</reference>
<keyword evidence="5" id="KW-0472">Membrane</keyword>
<evidence type="ECO:0000256" key="2">
    <source>
        <dbReference type="ARBA" id="ARBA00022777"/>
    </source>
</evidence>
<feature type="transmembrane region" description="Helical" evidence="5">
    <location>
        <begin position="21"/>
        <end position="43"/>
    </location>
</feature>
<gene>
    <name evidence="8" type="ORF">G1H10_05700</name>
</gene>
<feature type="transmembrane region" description="Helical" evidence="5">
    <location>
        <begin position="157"/>
        <end position="177"/>
    </location>
</feature>
<dbReference type="PANTHER" id="PTHR24421">
    <property type="entry name" value="NITRATE/NITRITE SENSOR PROTEIN NARX-RELATED"/>
    <property type="match status" value="1"/>
</dbReference>
<evidence type="ECO:0000256" key="3">
    <source>
        <dbReference type="ARBA" id="ARBA00023012"/>
    </source>
</evidence>
<protein>
    <submittedName>
        <fullName evidence="8">PspC domain-containing protein</fullName>
    </submittedName>
</protein>
<evidence type="ECO:0000256" key="5">
    <source>
        <dbReference type="SAM" id="Phobius"/>
    </source>
</evidence>
<feature type="domain" description="Phage shock protein PspC N-terminal" evidence="7">
    <location>
        <begin position="2"/>
        <end position="46"/>
    </location>
</feature>
<dbReference type="GO" id="GO:0000160">
    <property type="term" value="P:phosphorelay signal transduction system"/>
    <property type="evidence" value="ECO:0007669"/>
    <property type="project" value="UniProtKB-KW"/>
</dbReference>
<dbReference type="InterPro" id="IPR007168">
    <property type="entry name" value="Phageshock_PspC_N"/>
</dbReference>
<dbReference type="Gene3D" id="3.30.565.10">
    <property type="entry name" value="Histidine kinase-like ATPase, C-terminal domain"/>
    <property type="match status" value="1"/>
</dbReference>
<dbReference type="InterPro" id="IPR050482">
    <property type="entry name" value="Sensor_HK_TwoCompSys"/>
</dbReference>
<keyword evidence="5" id="KW-0812">Transmembrane</keyword>
<dbReference type="EMBL" id="JAAGOA010000003">
    <property type="protein sequence ID" value="NED99657.1"/>
    <property type="molecule type" value="Genomic_DNA"/>
</dbReference>
<accession>A0A6L9S589</accession>
<dbReference type="Pfam" id="PF02518">
    <property type="entry name" value="HATPase_c"/>
    <property type="match status" value="1"/>
</dbReference>
<dbReference type="SUPFAM" id="SSF55874">
    <property type="entry name" value="ATPase domain of HSP90 chaperone/DNA topoisomerase II/histidine kinase"/>
    <property type="match status" value="1"/>
</dbReference>
<evidence type="ECO:0000259" key="6">
    <source>
        <dbReference type="Pfam" id="PF02518"/>
    </source>
</evidence>
<feature type="transmembrane region" description="Helical" evidence="5">
    <location>
        <begin position="189"/>
        <end position="211"/>
    </location>
</feature>
<feature type="transmembrane region" description="Helical" evidence="5">
    <location>
        <begin position="111"/>
        <end position="129"/>
    </location>
</feature>
<evidence type="ECO:0000313" key="9">
    <source>
        <dbReference type="Proteomes" id="UP000475214"/>
    </source>
</evidence>
<organism evidence="8 9">
    <name type="scientific">Phytoactinopolyspora halotolerans</name>
    <dbReference type="NCBI Taxonomy" id="1981512"/>
    <lineage>
        <taxon>Bacteria</taxon>
        <taxon>Bacillati</taxon>
        <taxon>Actinomycetota</taxon>
        <taxon>Actinomycetes</taxon>
        <taxon>Jiangellales</taxon>
        <taxon>Jiangellaceae</taxon>
        <taxon>Phytoactinopolyspora</taxon>
    </lineage>
</organism>
<comment type="caution">
    <text evidence="8">The sequence shown here is derived from an EMBL/GenBank/DDBJ whole genome shotgun (WGS) entry which is preliminary data.</text>
</comment>
<dbReference type="InterPro" id="IPR003594">
    <property type="entry name" value="HATPase_dom"/>
</dbReference>
<keyword evidence="3" id="KW-0902">Two-component regulatory system</keyword>
<sequence length="405" mass="43199">MAGVASGVARHFGLQPITVRIAFTLLTSFSGFGIVLYLALWIFTPSDQTLAKQAEDAAPAGIAAASRANMRRRRSLAQRSGDLGQLAALVILGTGTIFAFGQTPLGISPEYVVPMMLVAGGLTLMWRTADAKERQRMAALSPRFPLLGAISAGGRIALLRVTAGVLVVVIGTVVFLAGQGELDATVNALSGIVVLLVGIALILGPWLWQLWRTAETERRQRIVTQERADMAAHLHDSVLQTLALIQKQANDPRAVVKLARSQERDLRSWLYGDQGEDESSLAAALTKAGAEVEDSFGVPVEVVTVGDAPIDGIGNALLKAAREAAVNAAKHSGADKIDIFFEATEDGVEVFVRDRGAGFDMDQIPEDRLGVRRSIIDRMERHGGSAQIRSAPGEGTEVRLFSTTT</sequence>
<dbReference type="Pfam" id="PF04024">
    <property type="entry name" value="PspC"/>
    <property type="match status" value="1"/>
</dbReference>
<keyword evidence="9" id="KW-1185">Reference proteome</keyword>
<keyword evidence="2" id="KW-0418">Kinase</keyword>
<feature type="domain" description="Histidine kinase/HSP90-like ATPase" evidence="6">
    <location>
        <begin position="316"/>
        <end position="400"/>
    </location>
</feature>
<evidence type="ECO:0000313" key="8">
    <source>
        <dbReference type="EMBL" id="NED99657.1"/>
    </source>
</evidence>
<keyword evidence="5" id="KW-1133">Transmembrane helix</keyword>
<evidence type="ECO:0000259" key="7">
    <source>
        <dbReference type="Pfam" id="PF04024"/>
    </source>
</evidence>
<name>A0A6L9S589_9ACTN</name>
<dbReference type="Proteomes" id="UP000475214">
    <property type="component" value="Unassembled WGS sequence"/>
</dbReference>